<dbReference type="PROSITE" id="PS50109">
    <property type="entry name" value="HIS_KIN"/>
    <property type="match status" value="1"/>
</dbReference>
<dbReference type="InterPro" id="IPR005467">
    <property type="entry name" value="His_kinase_dom"/>
</dbReference>
<reference evidence="10" key="1">
    <citation type="journal article" date="2019" name="Int. J. Syst. Evol. Microbiol.">
        <title>The Global Catalogue of Microorganisms (GCM) 10K type strain sequencing project: providing services to taxonomists for standard genome sequencing and annotation.</title>
        <authorList>
            <consortium name="The Broad Institute Genomics Platform"/>
            <consortium name="The Broad Institute Genome Sequencing Center for Infectious Disease"/>
            <person name="Wu L."/>
            <person name="Ma J."/>
        </authorList>
    </citation>
    <scope>NUCLEOTIDE SEQUENCE [LARGE SCALE GENOMIC DNA]</scope>
    <source>
        <strain evidence="10">CGMCC 1.12371</strain>
    </source>
</reference>
<dbReference type="EMBL" id="JBHTCA010000009">
    <property type="protein sequence ID" value="MFC7409908.1"/>
    <property type="molecule type" value="Genomic_DNA"/>
</dbReference>
<evidence type="ECO:0000259" key="7">
    <source>
        <dbReference type="PROSITE" id="PS50112"/>
    </source>
</evidence>
<feature type="domain" description="Histidine kinase" evidence="6">
    <location>
        <begin position="274"/>
        <end position="495"/>
    </location>
</feature>
<dbReference type="SUPFAM" id="SSF55785">
    <property type="entry name" value="PYP-like sensor domain (PAS domain)"/>
    <property type="match status" value="2"/>
</dbReference>
<evidence type="ECO:0000256" key="3">
    <source>
        <dbReference type="ARBA" id="ARBA00022553"/>
    </source>
</evidence>
<comment type="catalytic activity">
    <reaction evidence="1">
        <text>ATP + protein L-histidine = ADP + protein N-phospho-L-histidine.</text>
        <dbReference type="EC" id="2.7.13.3"/>
    </reaction>
</comment>
<keyword evidence="10" id="KW-1185">Reference proteome</keyword>
<accession>A0ABW2QKF3</accession>
<keyword evidence="5 9" id="KW-0418">Kinase</keyword>
<dbReference type="InterPro" id="IPR000014">
    <property type="entry name" value="PAS"/>
</dbReference>
<evidence type="ECO:0000256" key="1">
    <source>
        <dbReference type="ARBA" id="ARBA00000085"/>
    </source>
</evidence>
<dbReference type="SMART" id="SM00388">
    <property type="entry name" value="HisKA"/>
    <property type="match status" value="1"/>
</dbReference>
<proteinExistence type="predicted"/>
<evidence type="ECO:0000313" key="9">
    <source>
        <dbReference type="EMBL" id="MFC7409908.1"/>
    </source>
</evidence>
<keyword evidence="3" id="KW-0597">Phosphoprotein</keyword>
<dbReference type="PANTHER" id="PTHR43047">
    <property type="entry name" value="TWO-COMPONENT HISTIDINE PROTEIN KINASE"/>
    <property type="match status" value="1"/>
</dbReference>
<evidence type="ECO:0000256" key="5">
    <source>
        <dbReference type="ARBA" id="ARBA00022777"/>
    </source>
</evidence>
<evidence type="ECO:0000256" key="4">
    <source>
        <dbReference type="ARBA" id="ARBA00022679"/>
    </source>
</evidence>
<dbReference type="InterPro" id="IPR003594">
    <property type="entry name" value="HATPase_dom"/>
</dbReference>
<dbReference type="RefSeq" id="WP_382224200.1">
    <property type="nucleotide sequence ID" value="NZ_JBHTCA010000009.1"/>
</dbReference>
<dbReference type="SUPFAM" id="SSF47384">
    <property type="entry name" value="Homodimeric domain of signal transducing histidine kinase"/>
    <property type="match status" value="1"/>
</dbReference>
<evidence type="ECO:0000313" key="10">
    <source>
        <dbReference type="Proteomes" id="UP001596501"/>
    </source>
</evidence>
<dbReference type="CDD" id="cd16922">
    <property type="entry name" value="HATPase_EvgS-ArcB-TorS-like"/>
    <property type="match status" value="1"/>
</dbReference>
<feature type="domain" description="PAS" evidence="7">
    <location>
        <begin position="11"/>
        <end position="75"/>
    </location>
</feature>
<dbReference type="Gene3D" id="3.30.565.10">
    <property type="entry name" value="Histidine kinase-like ATPase, C-terminal domain"/>
    <property type="match status" value="1"/>
</dbReference>
<name>A0ABW2QKF3_9BURK</name>
<dbReference type="InterPro" id="IPR035965">
    <property type="entry name" value="PAS-like_dom_sf"/>
</dbReference>
<dbReference type="PROSITE" id="PS50112">
    <property type="entry name" value="PAS"/>
    <property type="match status" value="2"/>
</dbReference>
<dbReference type="Pfam" id="PF13426">
    <property type="entry name" value="PAS_9"/>
    <property type="match status" value="1"/>
</dbReference>
<dbReference type="Pfam" id="PF00989">
    <property type="entry name" value="PAS"/>
    <property type="match status" value="1"/>
</dbReference>
<dbReference type="SUPFAM" id="SSF55874">
    <property type="entry name" value="ATPase domain of HSP90 chaperone/DNA topoisomerase II/histidine kinase"/>
    <property type="match status" value="1"/>
</dbReference>
<dbReference type="Pfam" id="PF00512">
    <property type="entry name" value="HisKA"/>
    <property type="match status" value="1"/>
</dbReference>
<dbReference type="SMART" id="SM00387">
    <property type="entry name" value="HATPase_c"/>
    <property type="match status" value="1"/>
</dbReference>
<organism evidence="9 10">
    <name type="scientific">Hydrogenophaga atypica</name>
    <dbReference type="NCBI Taxonomy" id="249409"/>
    <lineage>
        <taxon>Bacteria</taxon>
        <taxon>Pseudomonadati</taxon>
        <taxon>Pseudomonadota</taxon>
        <taxon>Betaproteobacteria</taxon>
        <taxon>Burkholderiales</taxon>
        <taxon>Comamonadaceae</taxon>
        <taxon>Hydrogenophaga</taxon>
    </lineage>
</organism>
<evidence type="ECO:0000256" key="2">
    <source>
        <dbReference type="ARBA" id="ARBA00012438"/>
    </source>
</evidence>
<evidence type="ECO:0000259" key="6">
    <source>
        <dbReference type="PROSITE" id="PS50109"/>
    </source>
</evidence>
<dbReference type="PROSITE" id="PS50113">
    <property type="entry name" value="PAC"/>
    <property type="match status" value="1"/>
</dbReference>
<dbReference type="SMART" id="SM00091">
    <property type="entry name" value="PAS"/>
    <property type="match status" value="2"/>
</dbReference>
<dbReference type="Gene3D" id="3.30.450.20">
    <property type="entry name" value="PAS domain"/>
    <property type="match status" value="2"/>
</dbReference>
<sequence length="495" mass="53820">MPESVDLNHILFQENPDAACVLSMDGLVLAWSPAGERIFGYPASQILGQRYAEHLVPPDQVDEFEHRWRQLVGSEHVEFEAVRRRADGSLLFVDVSCRCVRPGADRLPVLVMAEKDVTAIKVQRDAKLMEARFRDLLESTPDGIVMANATGHIVIANSQAENLFGYGPGQLRGVVVDQLLPERFRKAHVGHRSRYFLQPRKRAMGSGLDLWGRRRDGSEFPIEISLSPLRTDDGSFVMSAVRDVSERKHIERTLQEKNLELARANEAKDRFLASMSHELRTPLNAIIGFTGTLLMRLPGPLNDEQAKQLGTVKSSAKHLLALINDLLDVAKVEAGQHVPAIETVDLRELVEGVLSTLSSQAQAKGLDLCFEAAPGPVVLPTDRRLVTQIVINLVANGIKFTDRGGVLVALSAQPGPGALPVVEIKITDTGIGIPPEALDRLFDAFNRGKTAAIAGIEGTGLGLHLSQRLAHALGGTITVDSVLGQGSCFTLRLGG</sequence>
<dbReference type="InterPro" id="IPR036097">
    <property type="entry name" value="HisK_dim/P_sf"/>
</dbReference>
<dbReference type="PRINTS" id="PR00344">
    <property type="entry name" value="BCTRLSENSOR"/>
</dbReference>
<dbReference type="InterPro" id="IPR004358">
    <property type="entry name" value="Sig_transdc_His_kin-like_C"/>
</dbReference>
<dbReference type="EC" id="2.7.13.3" evidence="2"/>
<dbReference type="Gene3D" id="1.10.287.130">
    <property type="match status" value="1"/>
</dbReference>
<feature type="domain" description="PAC" evidence="8">
    <location>
        <begin position="206"/>
        <end position="256"/>
    </location>
</feature>
<keyword evidence="4" id="KW-0808">Transferase</keyword>
<dbReference type="CDD" id="cd00130">
    <property type="entry name" value="PAS"/>
    <property type="match status" value="2"/>
</dbReference>
<comment type="caution">
    <text evidence="9">The sequence shown here is derived from an EMBL/GenBank/DDBJ whole genome shotgun (WGS) entry which is preliminary data.</text>
</comment>
<gene>
    <name evidence="9" type="ORF">ACFQPB_13645</name>
</gene>
<dbReference type="InterPro" id="IPR000700">
    <property type="entry name" value="PAS-assoc_C"/>
</dbReference>
<feature type="domain" description="PAS" evidence="7">
    <location>
        <begin position="129"/>
        <end position="173"/>
    </location>
</feature>
<protein>
    <recommendedName>
        <fullName evidence="2">histidine kinase</fullName>
        <ecNumber evidence="2">2.7.13.3</ecNumber>
    </recommendedName>
</protein>
<dbReference type="InterPro" id="IPR003661">
    <property type="entry name" value="HisK_dim/P_dom"/>
</dbReference>
<dbReference type="CDD" id="cd00082">
    <property type="entry name" value="HisKA"/>
    <property type="match status" value="1"/>
</dbReference>
<dbReference type="InterPro" id="IPR013767">
    <property type="entry name" value="PAS_fold"/>
</dbReference>
<evidence type="ECO:0000259" key="8">
    <source>
        <dbReference type="PROSITE" id="PS50113"/>
    </source>
</evidence>
<dbReference type="Pfam" id="PF02518">
    <property type="entry name" value="HATPase_c"/>
    <property type="match status" value="1"/>
</dbReference>
<dbReference type="NCBIfam" id="TIGR00229">
    <property type="entry name" value="sensory_box"/>
    <property type="match status" value="2"/>
</dbReference>
<dbReference type="InterPro" id="IPR036890">
    <property type="entry name" value="HATPase_C_sf"/>
</dbReference>
<dbReference type="GO" id="GO:0016301">
    <property type="term" value="F:kinase activity"/>
    <property type="evidence" value="ECO:0007669"/>
    <property type="project" value="UniProtKB-KW"/>
</dbReference>
<dbReference type="Proteomes" id="UP001596501">
    <property type="component" value="Unassembled WGS sequence"/>
</dbReference>